<dbReference type="AlphaFoldDB" id="A0A9R0UAY6"/>
<evidence type="ECO:0000256" key="1">
    <source>
        <dbReference type="SAM" id="MobiDB-lite"/>
    </source>
</evidence>
<proteinExistence type="predicted"/>
<dbReference type="KEGG" id="amn:RAM_28555"/>
<keyword evidence="3" id="KW-1185">Reference proteome</keyword>
<dbReference type="Proteomes" id="UP000006138">
    <property type="component" value="Chromosome"/>
</dbReference>
<feature type="region of interest" description="Disordered" evidence="1">
    <location>
        <begin position="101"/>
        <end position="125"/>
    </location>
</feature>
<sequence>MARARSRVGCRLTASAAMSLARLLSVRGLQRVCPGWRQREDLHVDALGVHRRDPGVAEVVETLEVVAQLVEQNARVTAVLRERLHRRRELGQVPVFFDRDQCHARPPGSGQSAQPPLSETVHESLNACRVKS</sequence>
<gene>
    <name evidence="2" type="ordered locus">RAM_28555</name>
</gene>
<protein>
    <submittedName>
        <fullName evidence="2">Uncharacterized protein</fullName>
    </submittedName>
</protein>
<name>A0A9R0UAY6_AMYMS</name>
<evidence type="ECO:0000313" key="3">
    <source>
        <dbReference type="Proteomes" id="UP000006138"/>
    </source>
</evidence>
<reference evidence="2 3" key="1">
    <citation type="journal article" date="2011" name="J. Bacteriol.">
        <title>Whole genome sequence of the rifamycin B-producing strain Amycolatopsis mediterranei S699.</title>
        <authorList>
            <person name="Verma M."/>
            <person name="Kaur J."/>
            <person name="Kumar M."/>
            <person name="Kumari K."/>
            <person name="Saxena A."/>
            <person name="Anand S."/>
            <person name="Nigam A."/>
            <person name="Ravi V."/>
            <person name="Raghuvanshi S."/>
            <person name="Khurana P."/>
            <person name="Tyagi A.K."/>
            <person name="Khurana J.P."/>
            <person name="Lal R."/>
        </authorList>
    </citation>
    <scope>NUCLEOTIDE SEQUENCE [LARGE SCALE GENOMIC DNA]</scope>
    <source>
        <strain evidence="2 3">S699</strain>
    </source>
</reference>
<evidence type="ECO:0000313" key="2">
    <source>
        <dbReference type="EMBL" id="AEK44188.1"/>
    </source>
</evidence>
<organism evidence="2 3">
    <name type="scientific">Amycolatopsis mediterranei (strain S699)</name>
    <name type="common">Nocardia mediterranei</name>
    <dbReference type="NCBI Taxonomy" id="713604"/>
    <lineage>
        <taxon>Bacteria</taxon>
        <taxon>Bacillati</taxon>
        <taxon>Actinomycetota</taxon>
        <taxon>Actinomycetes</taxon>
        <taxon>Pseudonocardiales</taxon>
        <taxon>Pseudonocardiaceae</taxon>
        <taxon>Amycolatopsis</taxon>
    </lineage>
</organism>
<accession>A0A9R0UAY6</accession>
<dbReference type="EMBL" id="CP002896">
    <property type="protein sequence ID" value="AEK44188.1"/>
    <property type="molecule type" value="Genomic_DNA"/>
</dbReference>